<gene>
    <name evidence="1" type="ORF">PTIM40_53</name>
</gene>
<keyword evidence="2" id="KW-1185">Reference proteome</keyword>
<evidence type="ECO:0000313" key="2">
    <source>
        <dbReference type="Proteomes" id="UP000032135"/>
    </source>
</evidence>
<organism evidence="1 2">
    <name type="scientific">Cyanophage P-TIM40</name>
    <dbReference type="NCBI Taxonomy" id="1589733"/>
    <lineage>
        <taxon>Viruses</taxon>
        <taxon>Duplodnaviria</taxon>
        <taxon>Heunggongvirae</taxon>
        <taxon>Uroviricota</taxon>
        <taxon>Caudoviricetes</taxon>
        <taxon>Pantevenvirales</taxon>
        <taxon>Kyanoviridae</taxon>
        <taxon>Libanvirus</taxon>
        <taxon>Libanvirus ptim40</taxon>
    </lineage>
</organism>
<dbReference type="OrthoDB" id="29285at10239"/>
<dbReference type="Gene3D" id="2.60.120.620">
    <property type="entry name" value="q2cbj1_9rhob like domain"/>
    <property type="match status" value="1"/>
</dbReference>
<name>A0A0C5AMV5_9CAUD</name>
<evidence type="ECO:0000313" key="1">
    <source>
        <dbReference type="EMBL" id="AJK27480.1"/>
    </source>
</evidence>
<proteinExistence type="predicted"/>
<dbReference type="Pfam" id="PF13759">
    <property type="entry name" value="2OG-FeII_Oxy_5"/>
    <property type="match status" value="1"/>
</dbReference>
<reference evidence="1 2" key="1">
    <citation type="submission" date="2014-11" db="EMBL/GenBank/DDBJ databases">
        <authorList>
            <person name="Fedida A."/>
            <person name="Lindell D."/>
        </authorList>
    </citation>
    <scope>NUCLEOTIDE SEQUENCE [LARGE SCALE GENOMIC DNA]</scope>
</reference>
<dbReference type="EMBL" id="KP211958">
    <property type="protein sequence ID" value="AJK27480.1"/>
    <property type="molecule type" value="Genomic_DNA"/>
</dbReference>
<dbReference type="Proteomes" id="UP000032135">
    <property type="component" value="Segment"/>
</dbReference>
<dbReference type="RefSeq" id="YP_009188128.1">
    <property type="nucleotide sequence ID" value="NC_028663.1"/>
</dbReference>
<dbReference type="GeneID" id="26516598"/>
<evidence type="ECO:0008006" key="3">
    <source>
        <dbReference type="Google" id="ProtNLM"/>
    </source>
</evidence>
<dbReference type="SUPFAM" id="SSF51197">
    <property type="entry name" value="Clavaminate synthase-like"/>
    <property type="match status" value="1"/>
</dbReference>
<dbReference type="KEGG" id="vg:26516598"/>
<accession>A0A0C5AMV5</accession>
<sequence length="236" mass="27231">MLTALQDQSIGNGINSINPYPYFFRSQYNLSDIWKDIKRETDIFLDFIESPDSTYLNSALEKGGVSSVGRCRVDPPHGWKCFDDMTNNHIPSVVDKIWDMWSLKGVYRNMTESWINRHPPNATTLEHHHHNVNVAICAYLDVPEGSGNLEILNPFLTYKYAEPVDDGYELPRQDHWIQIPVKTNDIVYFPGWLKHRTGVNNSDSNRYVMTMNVTAYGMTNIDRGYDEFNNTIGFVE</sequence>
<protein>
    <recommendedName>
        <fullName evidence="3">Phytanoyl-CoA-dioxygenase</fullName>
    </recommendedName>
</protein>
<dbReference type="InterPro" id="IPR012668">
    <property type="entry name" value="CHP02466"/>
</dbReference>